<sequence length="326" mass="34728">MASSDRTDKSMTQKDGCWFTAQPDPTSMECDKLLELGISPEHSSSKSIVFGSSFHKSHPCFKGRSDSSGQLRSHSEETHDPAALICMRENLQNTPSMSSYSCSSGFSLPYSPSVPHHLHSSFKVQNPTVNLPQTCSDLSPSADVDSNLTSHAPAVPPPMALINVNRLSGQNFSSSLLTSNKLDISDHRPCSVKTKPQQTLLSLRTASNVNLGSADSLTSSGTSSWFGCGNTGGSEEHTKTESFLLSGSEALESRYVDTSARDSGLSSHSSNSTNVPINLTHCDRKVPTKTPKSSSPPPVPPHAPNSRAAASLAAKSKQGRIILECL</sequence>
<organism evidence="2 3">
    <name type="scientific">Calicophoron daubneyi</name>
    <name type="common">Rumen fluke</name>
    <name type="synonym">Paramphistomum daubneyi</name>
    <dbReference type="NCBI Taxonomy" id="300641"/>
    <lineage>
        <taxon>Eukaryota</taxon>
        <taxon>Metazoa</taxon>
        <taxon>Spiralia</taxon>
        <taxon>Lophotrochozoa</taxon>
        <taxon>Platyhelminthes</taxon>
        <taxon>Trematoda</taxon>
        <taxon>Digenea</taxon>
        <taxon>Plagiorchiida</taxon>
        <taxon>Pronocephalata</taxon>
        <taxon>Paramphistomoidea</taxon>
        <taxon>Paramphistomidae</taxon>
        <taxon>Calicophoron</taxon>
    </lineage>
</organism>
<gene>
    <name evidence="2" type="ORF">CDAUBV1_LOCUS12739</name>
</gene>
<comment type="caution">
    <text evidence="2">The sequence shown here is derived from an EMBL/GenBank/DDBJ whole genome shotgun (WGS) entry which is preliminary data.</text>
</comment>
<feature type="compositionally biased region" description="Low complexity" evidence="1">
    <location>
        <begin position="304"/>
        <end position="316"/>
    </location>
</feature>
<accession>A0AAV2TNS4</accession>
<feature type="compositionally biased region" description="Basic and acidic residues" evidence="1">
    <location>
        <begin position="1"/>
        <end position="12"/>
    </location>
</feature>
<feature type="region of interest" description="Disordered" evidence="1">
    <location>
        <begin position="1"/>
        <end position="20"/>
    </location>
</feature>
<dbReference type="Proteomes" id="UP001497525">
    <property type="component" value="Unassembled WGS sequence"/>
</dbReference>
<evidence type="ECO:0000313" key="2">
    <source>
        <dbReference type="EMBL" id="CAL5138122.1"/>
    </source>
</evidence>
<dbReference type="AlphaFoldDB" id="A0AAV2TNS4"/>
<feature type="region of interest" description="Disordered" evidence="1">
    <location>
        <begin position="257"/>
        <end position="318"/>
    </location>
</feature>
<name>A0AAV2TNS4_CALDB</name>
<protein>
    <submittedName>
        <fullName evidence="2">Uncharacterized protein</fullName>
    </submittedName>
</protein>
<feature type="compositionally biased region" description="Pro residues" evidence="1">
    <location>
        <begin position="294"/>
        <end position="303"/>
    </location>
</feature>
<evidence type="ECO:0000256" key="1">
    <source>
        <dbReference type="SAM" id="MobiDB-lite"/>
    </source>
</evidence>
<evidence type="ECO:0000313" key="3">
    <source>
        <dbReference type="Proteomes" id="UP001497525"/>
    </source>
</evidence>
<dbReference type="EMBL" id="CAXLJL010000478">
    <property type="protein sequence ID" value="CAL5138122.1"/>
    <property type="molecule type" value="Genomic_DNA"/>
</dbReference>
<feature type="compositionally biased region" description="Low complexity" evidence="1">
    <location>
        <begin position="263"/>
        <end position="272"/>
    </location>
</feature>
<reference evidence="2" key="1">
    <citation type="submission" date="2024-06" db="EMBL/GenBank/DDBJ databases">
        <authorList>
            <person name="Liu X."/>
            <person name="Lenzi L."/>
            <person name="Haldenby T S."/>
            <person name="Uol C."/>
        </authorList>
    </citation>
    <scope>NUCLEOTIDE SEQUENCE</scope>
</reference>
<proteinExistence type="predicted"/>